<gene>
    <name evidence="2" type="ORF">SAMN05660464_0031</name>
</gene>
<dbReference type="GO" id="GO:0003700">
    <property type="term" value="F:DNA-binding transcription factor activity"/>
    <property type="evidence" value="ECO:0007669"/>
    <property type="project" value="InterPro"/>
</dbReference>
<keyword evidence="3" id="KW-1185">Reference proteome</keyword>
<dbReference type="GO" id="GO:0006352">
    <property type="term" value="P:DNA-templated transcription initiation"/>
    <property type="evidence" value="ECO:0007669"/>
    <property type="project" value="InterPro"/>
</dbReference>
<evidence type="ECO:0000313" key="2">
    <source>
        <dbReference type="EMBL" id="SFP89499.1"/>
    </source>
</evidence>
<dbReference type="Gene3D" id="1.10.10.10">
    <property type="entry name" value="Winged helix-like DNA-binding domain superfamily/Winged helix DNA-binding domain"/>
    <property type="match status" value="1"/>
</dbReference>
<sequence length="745" mass="81476">MQQTSSSADQDVVLRWIDAFPWIGALSGEGDGEGGWWLLAVDPPASTARWQRLGWLAEMAIERLTRWTIGQIFPGLPGSTDLGALNLPTRIRNACMREGYSSVAELQVLYLEDVLGWHYVGVGSVESLLRTLGDAAMTRTDPLPERAAGPAAQLDLLEWSTTVWPADWTLTTPTVAPVLDEMRRLATFQALIGRADESMLVETPSALLPWELRELQRRLRDLSATDVIGEDVDLLSASAVIDAALRVFEPRVLAILAQRFFADEPRTLDEIGRQLEVTRERVRQLEGKARARLISLIDQGGSLADLAAVVRSRIDGLLPLADLLVDIPALGERVPAVGWPAWRVIDRIDDAYEIEDGWCAAPSMAAARDRTHARLQDLADRHGVVPLADYGDLNQVHAAPDPLETLRNWLQYCGYVVDGTFVYIRTQSVDDRAAAILSVTGSPLSAQELVDRFEVERSAGSLRNAMSTDDRFIRVDRDRWALAEWGHEAYGGIKDVIRQQVAQGGGSVPLTALIEYATSRYSVSANSVTAYANAHPFETIAGTVRLSRGDRTARKTPSRTRRLYRRSDSWVYRITVTNDHLRGSGSVAPIAIAGVVDLAPDRTVYLESPLGRQAIAWTGIQPAFGTIRRFLARDDAAPGEEFFCVIADGGWFDLQRVAPLSGAPLQAALRLSGQDDALTGADALTALSAAIGLPEHSTAVTVLGGFRERGDQDIADLLTSARHLLEETQSSAFVDADVNEILDLL</sequence>
<dbReference type="AlphaFoldDB" id="A0A1I5U2K4"/>
<dbReference type="RefSeq" id="WP_169064612.1">
    <property type="nucleotide sequence ID" value="NZ_FOWQ01000010.1"/>
</dbReference>
<proteinExistence type="predicted"/>
<protein>
    <submittedName>
        <fullName evidence="2">Sigma-70, region 4</fullName>
    </submittedName>
</protein>
<dbReference type="Pfam" id="PF04545">
    <property type="entry name" value="Sigma70_r4"/>
    <property type="match status" value="1"/>
</dbReference>
<dbReference type="PRINTS" id="PR00046">
    <property type="entry name" value="SIGMA70FCT"/>
</dbReference>
<organism evidence="2 3">
    <name type="scientific">Geodermatophilus dictyosporus</name>
    <dbReference type="NCBI Taxonomy" id="1523247"/>
    <lineage>
        <taxon>Bacteria</taxon>
        <taxon>Bacillati</taxon>
        <taxon>Actinomycetota</taxon>
        <taxon>Actinomycetes</taxon>
        <taxon>Geodermatophilales</taxon>
        <taxon>Geodermatophilaceae</taxon>
        <taxon>Geodermatophilus</taxon>
    </lineage>
</organism>
<accession>A0A1I5U2K4</accession>
<dbReference type="InterPro" id="IPR007630">
    <property type="entry name" value="RNA_pol_sigma70_r4"/>
</dbReference>
<dbReference type="Proteomes" id="UP000198857">
    <property type="component" value="Unassembled WGS sequence"/>
</dbReference>
<name>A0A1I5U2K4_9ACTN</name>
<evidence type="ECO:0000259" key="1">
    <source>
        <dbReference type="Pfam" id="PF04545"/>
    </source>
</evidence>
<dbReference type="STRING" id="1523247.SAMN05660464_0031"/>
<dbReference type="SUPFAM" id="SSF88659">
    <property type="entry name" value="Sigma3 and sigma4 domains of RNA polymerase sigma factors"/>
    <property type="match status" value="1"/>
</dbReference>
<dbReference type="InterPro" id="IPR013324">
    <property type="entry name" value="RNA_pol_sigma_r3/r4-like"/>
</dbReference>
<reference evidence="3" key="1">
    <citation type="submission" date="2016-10" db="EMBL/GenBank/DDBJ databases">
        <authorList>
            <person name="Varghese N."/>
            <person name="Submissions S."/>
        </authorList>
    </citation>
    <scope>NUCLEOTIDE SEQUENCE [LARGE SCALE GENOMIC DNA]</scope>
    <source>
        <strain evidence="3">DSM 44208</strain>
    </source>
</reference>
<dbReference type="InterPro" id="IPR000943">
    <property type="entry name" value="RNA_pol_sigma70"/>
</dbReference>
<feature type="domain" description="RNA polymerase sigma-70 region 4" evidence="1">
    <location>
        <begin position="245"/>
        <end position="293"/>
    </location>
</feature>
<dbReference type="EMBL" id="FOWQ01000010">
    <property type="protein sequence ID" value="SFP89499.1"/>
    <property type="molecule type" value="Genomic_DNA"/>
</dbReference>
<evidence type="ECO:0000313" key="3">
    <source>
        <dbReference type="Proteomes" id="UP000198857"/>
    </source>
</evidence>
<dbReference type="InterPro" id="IPR036388">
    <property type="entry name" value="WH-like_DNA-bd_sf"/>
</dbReference>